<dbReference type="EMBL" id="AK366928">
    <property type="protein sequence ID" value="BAJ98131.1"/>
    <property type="molecule type" value="mRNA"/>
</dbReference>
<accession>F2DSR0</accession>
<protein>
    <submittedName>
        <fullName evidence="2">Predicted protein</fullName>
    </submittedName>
</protein>
<sequence>MPKHARTRTAAEDDPMGHPYLKFKLQQSQTNTPKTSTPRTNTPSMEKITLNANVKNNTNEHASRTVSNFQKFLAKRLSTTLSPRATVRTIQLSDFDIGPCKG</sequence>
<evidence type="ECO:0000256" key="1">
    <source>
        <dbReference type="SAM" id="MobiDB-lite"/>
    </source>
</evidence>
<dbReference type="AlphaFoldDB" id="F2DSR0"/>
<organism evidence="2">
    <name type="scientific">Hordeum vulgare subsp. vulgare</name>
    <name type="common">Domesticated barley</name>
    <dbReference type="NCBI Taxonomy" id="112509"/>
    <lineage>
        <taxon>Eukaryota</taxon>
        <taxon>Viridiplantae</taxon>
        <taxon>Streptophyta</taxon>
        <taxon>Embryophyta</taxon>
        <taxon>Tracheophyta</taxon>
        <taxon>Spermatophyta</taxon>
        <taxon>Magnoliopsida</taxon>
        <taxon>Liliopsida</taxon>
        <taxon>Poales</taxon>
        <taxon>Poaceae</taxon>
        <taxon>BOP clade</taxon>
        <taxon>Pooideae</taxon>
        <taxon>Triticodae</taxon>
        <taxon>Triticeae</taxon>
        <taxon>Hordeinae</taxon>
        <taxon>Hordeum</taxon>
    </lineage>
</organism>
<feature type="region of interest" description="Disordered" evidence="1">
    <location>
        <begin position="24"/>
        <end position="44"/>
    </location>
</feature>
<feature type="compositionally biased region" description="Polar residues" evidence="1">
    <location>
        <begin position="25"/>
        <end position="44"/>
    </location>
</feature>
<name>F2DSR0_HORVV</name>
<reference evidence="2" key="1">
    <citation type="journal article" date="2011" name="Plant Physiol.">
        <title>Comprehensive sequence analysis of 24,783 barley full-length cDNAs derived from 12 clone libraries.</title>
        <authorList>
            <person name="Matsumoto T."/>
            <person name="Tanaka T."/>
            <person name="Sakai H."/>
            <person name="Amano N."/>
            <person name="Kanamori H."/>
            <person name="Kurita K."/>
            <person name="Kikuta A."/>
            <person name="Kamiya K."/>
            <person name="Yamamoto M."/>
            <person name="Ikawa H."/>
            <person name="Fujii N."/>
            <person name="Hori K."/>
            <person name="Itoh T."/>
            <person name="Sato K."/>
        </authorList>
    </citation>
    <scope>NUCLEOTIDE SEQUENCE</scope>
    <source>
        <tissue evidence="2">Shoot and root</tissue>
    </source>
</reference>
<proteinExistence type="evidence at transcript level"/>
<evidence type="ECO:0000313" key="2">
    <source>
        <dbReference type="EMBL" id="BAJ98131.1"/>
    </source>
</evidence>